<name>A0ABW4SVN0_9ACTN</name>
<proteinExistence type="predicted"/>
<dbReference type="Pfam" id="PF11706">
    <property type="entry name" value="zf-CGNR"/>
    <property type="match status" value="1"/>
</dbReference>
<dbReference type="InterPro" id="IPR021005">
    <property type="entry name" value="Znf_CGNR"/>
</dbReference>
<organism evidence="2 3">
    <name type="scientific">Nonomuraea mangrovi</name>
    <dbReference type="NCBI Taxonomy" id="2316207"/>
    <lineage>
        <taxon>Bacteria</taxon>
        <taxon>Bacillati</taxon>
        <taxon>Actinomycetota</taxon>
        <taxon>Actinomycetes</taxon>
        <taxon>Streptosporangiales</taxon>
        <taxon>Streptosporangiaceae</taxon>
        <taxon>Nonomuraea</taxon>
    </lineage>
</organism>
<dbReference type="PANTHER" id="PTHR35525:SF3">
    <property type="entry name" value="BLL6575 PROTEIN"/>
    <property type="match status" value="1"/>
</dbReference>
<evidence type="ECO:0000313" key="2">
    <source>
        <dbReference type="EMBL" id="MFD1933261.1"/>
    </source>
</evidence>
<feature type="domain" description="Zinc finger CGNR" evidence="1">
    <location>
        <begin position="145"/>
        <end position="183"/>
    </location>
</feature>
<dbReference type="PANTHER" id="PTHR35525">
    <property type="entry name" value="BLL6575 PROTEIN"/>
    <property type="match status" value="1"/>
</dbReference>
<evidence type="ECO:0000259" key="1">
    <source>
        <dbReference type="Pfam" id="PF11706"/>
    </source>
</evidence>
<reference evidence="3" key="1">
    <citation type="journal article" date="2019" name="Int. J. Syst. Evol. Microbiol.">
        <title>The Global Catalogue of Microorganisms (GCM) 10K type strain sequencing project: providing services to taxonomists for standard genome sequencing and annotation.</title>
        <authorList>
            <consortium name="The Broad Institute Genomics Platform"/>
            <consortium name="The Broad Institute Genome Sequencing Center for Infectious Disease"/>
            <person name="Wu L."/>
            <person name="Ma J."/>
        </authorList>
    </citation>
    <scope>NUCLEOTIDE SEQUENCE [LARGE SCALE GENOMIC DNA]</scope>
    <source>
        <strain evidence="3">ICMP 6774ER</strain>
    </source>
</reference>
<dbReference type="SUPFAM" id="SSF160904">
    <property type="entry name" value="Jann2411-like"/>
    <property type="match status" value="1"/>
</dbReference>
<dbReference type="Gene3D" id="1.10.3300.10">
    <property type="entry name" value="Jann2411-like domain"/>
    <property type="match status" value="1"/>
</dbReference>
<dbReference type="RefSeq" id="WP_379573305.1">
    <property type="nucleotide sequence ID" value="NZ_JBHUFV010000026.1"/>
</dbReference>
<dbReference type="InterPro" id="IPR023286">
    <property type="entry name" value="ABATE_dom_sf"/>
</dbReference>
<dbReference type="EMBL" id="JBHUFV010000026">
    <property type="protein sequence ID" value="MFD1933261.1"/>
    <property type="molecule type" value="Genomic_DNA"/>
</dbReference>
<gene>
    <name evidence="2" type="ORF">ACFSKW_17460</name>
</gene>
<protein>
    <submittedName>
        <fullName evidence="2">CGNR zinc finger domain-containing protein</fullName>
    </submittedName>
</protein>
<keyword evidence="3" id="KW-1185">Reference proteome</keyword>
<accession>A0ABW4SVN0</accession>
<sequence>MDDDPLALRLASTIRARRGGLTDAFATVDGLTAWVRGQDLSPYLDTATFTADERIRVSTVALRQAVRALFAEAVSPHPPSPADSGALPPLPEALALVNSAAAPMHRRLVWSDAPEQHLEVHGDRLAAALANAAVDFFAGPGLPQVRVCPAPRCVLYFVKRHPRQEWCSVACGNRARAARHYHRDRQRGGSDAAEWS</sequence>
<comment type="caution">
    <text evidence="2">The sequence shown here is derived from an EMBL/GenBank/DDBJ whole genome shotgun (WGS) entry which is preliminary data.</text>
</comment>
<dbReference type="Pfam" id="PF07336">
    <property type="entry name" value="ABATE"/>
    <property type="match status" value="1"/>
</dbReference>
<dbReference type="InterPro" id="IPR010852">
    <property type="entry name" value="ABATE"/>
</dbReference>
<dbReference type="Proteomes" id="UP001597368">
    <property type="component" value="Unassembled WGS sequence"/>
</dbReference>
<evidence type="ECO:0000313" key="3">
    <source>
        <dbReference type="Proteomes" id="UP001597368"/>
    </source>
</evidence>